<sequence>MSSEGSSLKAVEVSHSMGSPRTSDLFENMELLQGGSEDAEYRPLGHTEQSLGEEDDLEEFDVSERPRPRFWSRRWFWWAGLICLAIVGLGVAAVILHWVAPLFLEKIIIPLMVWESTEFSRPILAVVIVCSLALFPMFILPSGPSMWLSGMMFGYGFGFLIIMSGTTIGQTLPYFIGHWLLHDRIQMWLAKYPKRAAVLRVAEQGGWLQQVRTIMLLRVSPFPYPLFNYCVTATNIKYGPYIIGSIFGMVPEAFITIYSGRLLSTLADIRHKKRQITPVEIVYNVVGACIAATTAITATIYGRRALKEMEMKEAAEREASEQLSQPMTNIVTESPSFKHPSAWNGHGSPHAPQPLVRSLEDFPPPS</sequence>
<proteinExistence type="predicted"/>
<evidence type="ECO:0000313" key="4">
    <source>
        <dbReference type="EMBL" id="KAG0567491.1"/>
    </source>
</evidence>
<dbReference type="InterPro" id="IPR032816">
    <property type="entry name" value="VTT_dom"/>
</dbReference>
<reference evidence="4" key="1">
    <citation type="submission" date="2020-06" db="EMBL/GenBank/DDBJ databases">
        <title>WGS assembly of Ceratodon purpureus strain R40.</title>
        <authorList>
            <person name="Carey S.B."/>
            <person name="Jenkins J."/>
            <person name="Shu S."/>
            <person name="Lovell J.T."/>
            <person name="Sreedasyam A."/>
            <person name="Maumus F."/>
            <person name="Tiley G.P."/>
            <person name="Fernandez-Pozo N."/>
            <person name="Barry K."/>
            <person name="Chen C."/>
            <person name="Wang M."/>
            <person name="Lipzen A."/>
            <person name="Daum C."/>
            <person name="Saski C.A."/>
            <person name="Payton A.C."/>
            <person name="Mcbreen J.C."/>
            <person name="Conrad R.E."/>
            <person name="Kollar L.M."/>
            <person name="Olsson S."/>
            <person name="Huttunen S."/>
            <person name="Landis J.B."/>
            <person name="Wickett N.J."/>
            <person name="Johnson M.G."/>
            <person name="Rensing S.A."/>
            <person name="Grimwood J."/>
            <person name="Schmutz J."/>
            <person name="Mcdaniel S.F."/>
        </authorList>
    </citation>
    <scope>NUCLEOTIDE SEQUENCE</scope>
    <source>
        <strain evidence="4">R40</strain>
    </source>
</reference>
<feature type="region of interest" description="Disordered" evidence="1">
    <location>
        <begin position="313"/>
        <end position="366"/>
    </location>
</feature>
<evidence type="ECO:0000313" key="5">
    <source>
        <dbReference type="Proteomes" id="UP000822688"/>
    </source>
</evidence>
<feature type="transmembrane region" description="Helical" evidence="2">
    <location>
        <begin position="119"/>
        <end position="140"/>
    </location>
</feature>
<organism evidence="4 5">
    <name type="scientific">Ceratodon purpureus</name>
    <name type="common">Fire moss</name>
    <name type="synonym">Dicranum purpureum</name>
    <dbReference type="NCBI Taxonomy" id="3225"/>
    <lineage>
        <taxon>Eukaryota</taxon>
        <taxon>Viridiplantae</taxon>
        <taxon>Streptophyta</taxon>
        <taxon>Embryophyta</taxon>
        <taxon>Bryophyta</taxon>
        <taxon>Bryophytina</taxon>
        <taxon>Bryopsida</taxon>
        <taxon>Dicranidae</taxon>
        <taxon>Pseudoditrichales</taxon>
        <taxon>Ditrichaceae</taxon>
        <taxon>Ceratodon</taxon>
    </lineage>
</organism>
<keyword evidence="2" id="KW-1133">Transmembrane helix</keyword>
<keyword evidence="2" id="KW-0472">Membrane</keyword>
<dbReference type="Pfam" id="PF09335">
    <property type="entry name" value="VTT_dom"/>
    <property type="match status" value="1"/>
</dbReference>
<feature type="domain" description="VTT" evidence="3">
    <location>
        <begin position="141"/>
        <end position="261"/>
    </location>
</feature>
<evidence type="ECO:0000259" key="3">
    <source>
        <dbReference type="Pfam" id="PF09335"/>
    </source>
</evidence>
<gene>
    <name evidence="4" type="ORF">KC19_7G138900</name>
</gene>
<evidence type="ECO:0000256" key="2">
    <source>
        <dbReference type="SAM" id="Phobius"/>
    </source>
</evidence>
<accession>A0A8T0H694</accession>
<feature type="transmembrane region" description="Helical" evidence="2">
    <location>
        <begin position="75"/>
        <end position="99"/>
    </location>
</feature>
<keyword evidence="2" id="KW-0812">Transmembrane</keyword>
<dbReference type="PANTHER" id="PTHR46431:SF5">
    <property type="entry name" value="EXPRESSED PROTEIN"/>
    <property type="match status" value="1"/>
</dbReference>
<dbReference type="Proteomes" id="UP000822688">
    <property type="component" value="Chromosome 7"/>
</dbReference>
<feature type="region of interest" description="Disordered" evidence="1">
    <location>
        <begin position="1"/>
        <end position="23"/>
    </location>
</feature>
<feature type="transmembrane region" description="Helical" evidence="2">
    <location>
        <begin position="152"/>
        <end position="176"/>
    </location>
</feature>
<keyword evidence="5" id="KW-1185">Reference proteome</keyword>
<protein>
    <recommendedName>
        <fullName evidence="3">VTT domain-containing protein</fullName>
    </recommendedName>
</protein>
<dbReference type="AlphaFoldDB" id="A0A8T0H694"/>
<name>A0A8T0H694_CERPU</name>
<feature type="transmembrane region" description="Helical" evidence="2">
    <location>
        <begin position="241"/>
        <end position="260"/>
    </location>
</feature>
<comment type="caution">
    <text evidence="4">The sequence shown here is derived from an EMBL/GenBank/DDBJ whole genome shotgun (WGS) entry which is preliminary data.</text>
</comment>
<evidence type="ECO:0000256" key="1">
    <source>
        <dbReference type="SAM" id="MobiDB-lite"/>
    </source>
</evidence>
<dbReference type="EMBL" id="CM026428">
    <property type="protein sequence ID" value="KAG0567491.1"/>
    <property type="molecule type" value="Genomic_DNA"/>
</dbReference>
<dbReference type="PANTHER" id="PTHR46431">
    <property type="entry name" value="EXPRESSED PROTEIN"/>
    <property type="match status" value="1"/>
</dbReference>
<feature type="transmembrane region" description="Helical" evidence="2">
    <location>
        <begin position="281"/>
        <end position="302"/>
    </location>
</feature>
<feature type="compositionally biased region" description="Polar residues" evidence="1">
    <location>
        <begin position="322"/>
        <end position="335"/>
    </location>
</feature>